<dbReference type="Gene3D" id="3.30.1330.60">
    <property type="entry name" value="OmpA-like domain"/>
    <property type="match status" value="1"/>
</dbReference>
<dbReference type="EMBL" id="QSTW01000012">
    <property type="protein sequence ID" value="RGM90604.1"/>
    <property type="molecule type" value="Genomic_DNA"/>
</dbReference>
<evidence type="ECO:0000313" key="1">
    <source>
        <dbReference type="EMBL" id="RGM90604.1"/>
    </source>
</evidence>
<proteinExistence type="predicted"/>
<evidence type="ECO:0000313" key="2">
    <source>
        <dbReference type="Proteomes" id="UP000260814"/>
    </source>
</evidence>
<dbReference type="AlphaFoldDB" id="A0A3E4Z8D2"/>
<dbReference type="SUPFAM" id="SSF48452">
    <property type="entry name" value="TPR-like"/>
    <property type="match status" value="1"/>
</dbReference>
<reference evidence="1 2" key="1">
    <citation type="submission" date="2018-08" db="EMBL/GenBank/DDBJ databases">
        <title>A genome reference for cultivated species of the human gut microbiota.</title>
        <authorList>
            <person name="Zou Y."/>
            <person name="Xue W."/>
            <person name="Luo G."/>
        </authorList>
    </citation>
    <scope>NUCLEOTIDE SEQUENCE [LARGE SCALE GENOMIC DNA]</scope>
    <source>
        <strain evidence="1 2">OM06-2</strain>
    </source>
</reference>
<dbReference type="Proteomes" id="UP000260814">
    <property type="component" value="Unassembled WGS sequence"/>
</dbReference>
<comment type="caution">
    <text evidence="1">The sequence shown here is derived from an EMBL/GenBank/DDBJ whole genome shotgun (WGS) entry which is preliminary data.</text>
</comment>
<dbReference type="InterPro" id="IPR011990">
    <property type="entry name" value="TPR-like_helical_dom_sf"/>
</dbReference>
<sequence length="591" mass="66543">MKFRYTYLIWAGCLWLGVAGCASSGMSKKVVVTPVRTLIPDSMSTVGVDVNIHIPAKAFTGRTRLIVVPQLLQKDSMLAEYTPMVFDAPIYSKKMNRRVLLDGYVDTLANVARKVNNRKEYDVTYSERVAVPADIDGGRIVAVLSTNGCGECGIADTVDIAYINNIPTLIEPKKSLQLNWIEPEFVIRPKVMEGRGEALLQFVINRYDINLSLGDNRNEMNRMLATLQKIVTDSLATLNRVSIYGMASADGSYAFNTTLSRNRANSAKNWLVDQLHISASQASRFSVGSRPEGWMPVLQAMIADGHPDSLKVREILDKYNAENDDVAEHYIRRLSCWNDIKNNYLQKDRKVEYVYTYTLKSFTTDAELLDMYGKRPDAFNEEELLRVSTLKKTPEEKKEVYRTILHYFPQSQVAANNLAVLLLREDKANEAEAVLNGLKEYSPEVLNTKAAVYVYKGNNEKAIELLQTNTELPQARYNLALLKAQERKLQEAYTLMQGYEDVNAAVVSLSVGDTQHAASIMDRCEDHTPLAEYVRALVAARMQKEADEVAARLEHALPDSRLKERMQTEPDFLPYLTTPAFQALTGGKDYE</sequence>
<dbReference type="Gene3D" id="1.25.40.10">
    <property type="entry name" value="Tetratricopeptide repeat domain"/>
    <property type="match status" value="1"/>
</dbReference>
<organism evidence="1 2">
    <name type="scientific">Phocaeicola plebeius</name>
    <dbReference type="NCBI Taxonomy" id="310297"/>
    <lineage>
        <taxon>Bacteria</taxon>
        <taxon>Pseudomonadati</taxon>
        <taxon>Bacteroidota</taxon>
        <taxon>Bacteroidia</taxon>
        <taxon>Bacteroidales</taxon>
        <taxon>Bacteroidaceae</taxon>
        <taxon>Phocaeicola</taxon>
    </lineage>
</organism>
<dbReference type="SUPFAM" id="SSF103088">
    <property type="entry name" value="OmpA-like"/>
    <property type="match status" value="1"/>
</dbReference>
<gene>
    <name evidence="1" type="ORF">DXB87_09860</name>
</gene>
<dbReference type="InterPro" id="IPR036737">
    <property type="entry name" value="OmpA-like_sf"/>
</dbReference>
<dbReference type="RefSeq" id="WP_117702033.1">
    <property type="nucleotide sequence ID" value="NZ_QSTW01000012.1"/>
</dbReference>
<accession>A0A3E4Z8D2</accession>
<name>A0A3E4Z8D2_9BACT</name>
<protein>
    <submittedName>
        <fullName evidence="1">Uncharacterized protein</fullName>
    </submittedName>
</protein>
<dbReference type="PROSITE" id="PS51257">
    <property type="entry name" value="PROKAR_LIPOPROTEIN"/>
    <property type="match status" value="1"/>
</dbReference>